<keyword evidence="7" id="KW-1185">Reference proteome</keyword>
<dbReference type="EMBL" id="JAVDXW010000001">
    <property type="protein sequence ID" value="MDR7304022.1"/>
    <property type="molecule type" value="Genomic_DNA"/>
</dbReference>
<keyword evidence="2 5" id="KW-0812">Transmembrane</keyword>
<name>A0AAE3ZFN8_9ACTN</name>
<comment type="caution">
    <text evidence="6">The sequence shown here is derived from an EMBL/GenBank/DDBJ whole genome shotgun (WGS) entry which is preliminary data.</text>
</comment>
<evidence type="ECO:0000256" key="4">
    <source>
        <dbReference type="ARBA" id="ARBA00023136"/>
    </source>
</evidence>
<feature type="transmembrane region" description="Helical" evidence="5">
    <location>
        <begin position="227"/>
        <end position="253"/>
    </location>
</feature>
<evidence type="ECO:0000256" key="2">
    <source>
        <dbReference type="ARBA" id="ARBA00022692"/>
    </source>
</evidence>
<comment type="subcellular location">
    <subcellularLocation>
        <location evidence="1">Membrane</location>
        <topology evidence="1">Multi-pass membrane protein</topology>
    </subcellularLocation>
</comment>
<dbReference type="NCBIfam" id="NF037982">
    <property type="entry name" value="Nramp_1"/>
    <property type="match status" value="1"/>
</dbReference>
<sequence>MGSINLATQELNMTQDHGERTPESAVITSVRPPTSMSGYAKSMGPGIVVVLSWLGTGDFISASVSGSTFGYALLWTLVVAVFSRYFIVSAMSKYQLCNAVGDETILDGYARVWKGFPMYIGSATCILGFVYVSFLLLAAGTALDHLFAGVVRLGVWGVPFWAAVTMGVAVWLAVQRKRHYRGLEILAQLTMSALVLSFLIAVVGTGVDIGGLFKGLLFELPPGQAGYITAITTAIGLIGAVGGSAANLLYPYLMHEKGWRGESFRKVQRFDLRAGTIVMCGLVLAVWVVAAETLHGTGTSVTSADDLALMMGKAIGPAGPPIMWCAIFFVVFDNVVTQPRVFVRMFIESVYKSCPAREQRIRAARGVPDSSVKDTFAYDRLFWGLLIFVMTVPVIFSMPGMPGLVVITLLGNSFNVLTVPVIIIGLIAMTTRRDLMLSHYVNKWWETAVLGVIGAIGLWATYELILTVVGSIAS</sequence>
<dbReference type="AlphaFoldDB" id="A0AAE3ZFN8"/>
<feature type="transmembrane region" description="Helical" evidence="5">
    <location>
        <begin position="119"/>
        <end position="143"/>
    </location>
</feature>
<dbReference type="Proteomes" id="UP001180845">
    <property type="component" value="Unassembled WGS sequence"/>
</dbReference>
<feature type="transmembrane region" description="Helical" evidence="5">
    <location>
        <begin position="68"/>
        <end position="87"/>
    </location>
</feature>
<dbReference type="GO" id="GO:0034755">
    <property type="term" value="P:iron ion transmembrane transport"/>
    <property type="evidence" value="ECO:0007669"/>
    <property type="project" value="TreeGrafter"/>
</dbReference>
<protein>
    <submittedName>
        <fullName evidence="6">Mn2+/Fe2+ NRAMP family transporter</fullName>
    </submittedName>
</protein>
<feature type="transmembrane region" description="Helical" evidence="5">
    <location>
        <begin position="186"/>
        <end position="207"/>
    </location>
</feature>
<feature type="transmembrane region" description="Helical" evidence="5">
    <location>
        <begin position="314"/>
        <end position="336"/>
    </location>
</feature>
<feature type="transmembrane region" description="Helical" evidence="5">
    <location>
        <begin position="381"/>
        <end position="398"/>
    </location>
</feature>
<dbReference type="GO" id="GO:0005384">
    <property type="term" value="F:manganese ion transmembrane transporter activity"/>
    <property type="evidence" value="ECO:0007669"/>
    <property type="project" value="TreeGrafter"/>
</dbReference>
<gene>
    <name evidence="6" type="ORF">JOF55_004203</name>
</gene>
<evidence type="ECO:0000256" key="5">
    <source>
        <dbReference type="SAM" id="Phobius"/>
    </source>
</evidence>
<dbReference type="Pfam" id="PF01566">
    <property type="entry name" value="Nramp"/>
    <property type="match status" value="1"/>
</dbReference>
<dbReference type="GO" id="GO:0015086">
    <property type="term" value="F:cadmium ion transmembrane transporter activity"/>
    <property type="evidence" value="ECO:0007669"/>
    <property type="project" value="TreeGrafter"/>
</dbReference>
<dbReference type="GO" id="GO:0005886">
    <property type="term" value="C:plasma membrane"/>
    <property type="evidence" value="ECO:0007669"/>
    <property type="project" value="TreeGrafter"/>
</dbReference>
<feature type="transmembrane region" description="Helical" evidence="5">
    <location>
        <begin position="404"/>
        <end position="428"/>
    </location>
</feature>
<reference evidence="6" key="1">
    <citation type="submission" date="2023-07" db="EMBL/GenBank/DDBJ databases">
        <title>Sequencing the genomes of 1000 actinobacteria strains.</title>
        <authorList>
            <person name="Klenk H.-P."/>
        </authorList>
    </citation>
    <scope>NUCLEOTIDE SEQUENCE</scope>
    <source>
        <strain evidence="6">DSM 45977</strain>
    </source>
</reference>
<evidence type="ECO:0000313" key="6">
    <source>
        <dbReference type="EMBL" id="MDR7304022.1"/>
    </source>
</evidence>
<proteinExistence type="predicted"/>
<organism evidence="6 7">
    <name type="scientific">Haloactinomyces albus</name>
    <dbReference type="NCBI Taxonomy" id="1352928"/>
    <lineage>
        <taxon>Bacteria</taxon>
        <taxon>Bacillati</taxon>
        <taxon>Actinomycetota</taxon>
        <taxon>Actinomycetes</taxon>
        <taxon>Actinopolysporales</taxon>
        <taxon>Actinopolysporaceae</taxon>
        <taxon>Haloactinomyces</taxon>
    </lineage>
</organism>
<keyword evidence="3 5" id="KW-1133">Transmembrane helix</keyword>
<evidence type="ECO:0000256" key="1">
    <source>
        <dbReference type="ARBA" id="ARBA00004141"/>
    </source>
</evidence>
<dbReference type="PANTHER" id="PTHR11706">
    <property type="entry name" value="SOLUTE CARRIER PROTEIN FAMILY 11 MEMBER"/>
    <property type="match status" value="1"/>
</dbReference>
<dbReference type="RefSeq" id="WP_310277065.1">
    <property type="nucleotide sequence ID" value="NZ_JAVDXW010000001.1"/>
</dbReference>
<feature type="transmembrane region" description="Helical" evidence="5">
    <location>
        <begin position="155"/>
        <end position="174"/>
    </location>
</feature>
<feature type="transmembrane region" description="Helical" evidence="5">
    <location>
        <begin position="449"/>
        <end position="473"/>
    </location>
</feature>
<dbReference type="PANTHER" id="PTHR11706:SF3">
    <property type="entry name" value="METAL ION TRANSPORT PROTEIN"/>
    <property type="match status" value="1"/>
</dbReference>
<keyword evidence="4 5" id="KW-0472">Membrane</keyword>
<evidence type="ECO:0000256" key="3">
    <source>
        <dbReference type="ARBA" id="ARBA00022989"/>
    </source>
</evidence>
<accession>A0AAE3ZFN8</accession>
<evidence type="ECO:0000313" key="7">
    <source>
        <dbReference type="Proteomes" id="UP001180845"/>
    </source>
</evidence>
<feature type="transmembrane region" description="Helical" evidence="5">
    <location>
        <begin position="274"/>
        <end position="294"/>
    </location>
</feature>
<dbReference type="InterPro" id="IPR001046">
    <property type="entry name" value="NRAMP_fam"/>
</dbReference>